<evidence type="ECO:0000313" key="4">
    <source>
        <dbReference type="Proteomes" id="UP001165083"/>
    </source>
</evidence>
<evidence type="ECO:0000256" key="2">
    <source>
        <dbReference type="SAM" id="Phobius"/>
    </source>
</evidence>
<dbReference type="EMBL" id="BSXW01000063">
    <property type="protein sequence ID" value="GMF11071.1"/>
    <property type="molecule type" value="Genomic_DNA"/>
</dbReference>
<feature type="compositionally biased region" description="Pro residues" evidence="1">
    <location>
        <begin position="8"/>
        <end position="17"/>
    </location>
</feature>
<keyword evidence="4" id="KW-1185">Reference proteome</keyword>
<protein>
    <submittedName>
        <fullName evidence="3">Unnamed protein product</fullName>
    </submittedName>
</protein>
<keyword evidence="2" id="KW-0812">Transmembrane</keyword>
<evidence type="ECO:0000256" key="1">
    <source>
        <dbReference type="SAM" id="MobiDB-lite"/>
    </source>
</evidence>
<evidence type="ECO:0000313" key="3">
    <source>
        <dbReference type="EMBL" id="GMF11071.1"/>
    </source>
</evidence>
<reference evidence="3" key="1">
    <citation type="submission" date="2023-04" db="EMBL/GenBank/DDBJ databases">
        <title>Phytophthora lilii NBRC 32176.</title>
        <authorList>
            <person name="Ichikawa N."/>
            <person name="Sato H."/>
            <person name="Tonouchi N."/>
        </authorList>
    </citation>
    <scope>NUCLEOTIDE SEQUENCE</scope>
    <source>
        <strain evidence="3">NBRC 32176</strain>
    </source>
</reference>
<comment type="caution">
    <text evidence="3">The sequence shown here is derived from an EMBL/GenBank/DDBJ whole genome shotgun (WGS) entry which is preliminary data.</text>
</comment>
<keyword evidence="2" id="KW-1133">Transmembrane helix</keyword>
<proteinExistence type="predicted"/>
<feature type="region of interest" description="Disordered" evidence="1">
    <location>
        <begin position="1"/>
        <end position="27"/>
    </location>
</feature>
<keyword evidence="2" id="KW-0472">Membrane</keyword>
<feature type="transmembrane region" description="Helical" evidence="2">
    <location>
        <begin position="49"/>
        <end position="67"/>
    </location>
</feature>
<dbReference type="AlphaFoldDB" id="A0A9W6TDB6"/>
<dbReference type="Proteomes" id="UP001165083">
    <property type="component" value="Unassembled WGS sequence"/>
</dbReference>
<name>A0A9W6TDB6_9STRA</name>
<sequence length="84" mass="9266">MSRKARKPPPPLQPPPQMVGSTTKQRSLLHRTKLQQSPQPFGAVNKRDAKFVILIVVINVPGGFAVLPTRQRASTKTLSAAWLK</sequence>
<gene>
    <name evidence="3" type="ORF">Plil01_000181400</name>
</gene>
<accession>A0A9W6TDB6</accession>
<organism evidence="3 4">
    <name type="scientific">Phytophthora lilii</name>
    <dbReference type="NCBI Taxonomy" id="2077276"/>
    <lineage>
        <taxon>Eukaryota</taxon>
        <taxon>Sar</taxon>
        <taxon>Stramenopiles</taxon>
        <taxon>Oomycota</taxon>
        <taxon>Peronosporomycetes</taxon>
        <taxon>Peronosporales</taxon>
        <taxon>Peronosporaceae</taxon>
        <taxon>Phytophthora</taxon>
    </lineage>
</organism>